<sequence>MRIREARHSEIGRLALIGARAFYQDDIYAHFYPQRSLYPDAFYEGISASLLGVFTQPGAKVFVGELEDGDVLPSSGPFVDQKIIGYLTVIRHGSPEQKAQFDADSPEKALYRNLIELEKQHVPNKASHQAAIDDFVAKQRLVVGPLDDLLEAVSLAILPEFQSMGYGLRFIQLCQDLVNRIGVDLVADASKKGFPIYIKFGLQHVGDVDVPARTIQADDSSLIHLPQLKVPVVRLRRTSKPQI</sequence>
<protein>
    <submittedName>
        <fullName evidence="1">Uncharacterized protein</fullName>
    </submittedName>
</protein>
<dbReference type="AlphaFoldDB" id="A0AAD9Y857"/>
<accession>A0AAD9Y857</accession>
<comment type="caution">
    <text evidence="1">The sequence shown here is derived from an EMBL/GenBank/DDBJ whole genome shotgun (WGS) entry which is preliminary data.</text>
</comment>
<dbReference type="SUPFAM" id="SSF55729">
    <property type="entry name" value="Acyl-CoA N-acyltransferases (Nat)"/>
    <property type="match status" value="1"/>
</dbReference>
<gene>
    <name evidence="1" type="ORF">CKAH01_18493</name>
</gene>
<evidence type="ECO:0000313" key="2">
    <source>
        <dbReference type="Proteomes" id="UP001281614"/>
    </source>
</evidence>
<organism evidence="1 2">
    <name type="scientific">Colletotrichum kahawae</name>
    <name type="common">Coffee berry disease fungus</name>
    <dbReference type="NCBI Taxonomy" id="34407"/>
    <lineage>
        <taxon>Eukaryota</taxon>
        <taxon>Fungi</taxon>
        <taxon>Dikarya</taxon>
        <taxon>Ascomycota</taxon>
        <taxon>Pezizomycotina</taxon>
        <taxon>Sordariomycetes</taxon>
        <taxon>Hypocreomycetidae</taxon>
        <taxon>Glomerellales</taxon>
        <taxon>Glomerellaceae</taxon>
        <taxon>Colletotrichum</taxon>
        <taxon>Colletotrichum gloeosporioides species complex</taxon>
    </lineage>
</organism>
<reference evidence="1" key="1">
    <citation type="submission" date="2023-02" db="EMBL/GenBank/DDBJ databases">
        <title>Colletotrichum kahawae CIFC_Que2 genome sequencing and assembly.</title>
        <authorList>
            <person name="Baroncelli R."/>
        </authorList>
    </citation>
    <scope>NUCLEOTIDE SEQUENCE</scope>
    <source>
        <strain evidence="1">CIFC_Que2</strain>
    </source>
</reference>
<dbReference type="Proteomes" id="UP001281614">
    <property type="component" value="Unassembled WGS sequence"/>
</dbReference>
<dbReference type="InterPro" id="IPR016181">
    <property type="entry name" value="Acyl_CoA_acyltransferase"/>
</dbReference>
<dbReference type="Gene3D" id="3.40.630.30">
    <property type="match status" value="1"/>
</dbReference>
<keyword evidence="2" id="KW-1185">Reference proteome</keyword>
<dbReference type="EMBL" id="VYYT01000332">
    <property type="protein sequence ID" value="KAK2742394.1"/>
    <property type="molecule type" value="Genomic_DNA"/>
</dbReference>
<evidence type="ECO:0000313" key="1">
    <source>
        <dbReference type="EMBL" id="KAK2742394.1"/>
    </source>
</evidence>
<proteinExistence type="predicted"/>
<name>A0AAD9Y857_COLKA</name>